<accession>A0A932QZ90</accession>
<dbReference type="AlphaFoldDB" id="A0A932QZ90"/>
<dbReference type="SUPFAM" id="SSF53335">
    <property type="entry name" value="S-adenosyl-L-methionine-dependent methyltransferases"/>
    <property type="match status" value="1"/>
</dbReference>
<keyword evidence="1" id="KW-0489">Methyltransferase</keyword>
<dbReference type="GO" id="GO:0032259">
    <property type="term" value="P:methylation"/>
    <property type="evidence" value="ECO:0007669"/>
    <property type="project" value="UniProtKB-KW"/>
</dbReference>
<dbReference type="Gene3D" id="3.40.50.150">
    <property type="entry name" value="Vaccinia Virus protein VP39"/>
    <property type="match status" value="1"/>
</dbReference>
<keyword evidence="1" id="KW-0808">Transferase</keyword>
<dbReference type="GO" id="GO:0008168">
    <property type="term" value="F:methyltransferase activity"/>
    <property type="evidence" value="ECO:0007669"/>
    <property type="project" value="UniProtKB-KW"/>
</dbReference>
<sequence>VRNRIRQGIFDPKDFTQESYALVSCFQALEHVHDPLLVSRGAYSLLKKGGMYFTVSHNYRGGVNKILGTKSPIYDIEHLQLFSPDSITALMKQAGFSDIRVFPIWNSYPLHYWIKLFPMPKGLKRGVIKGLKAVRLAGIPLAAPVGNMGVIATK</sequence>
<dbReference type="EMBL" id="JACQCR010000061">
    <property type="protein sequence ID" value="MBI3631208.1"/>
    <property type="molecule type" value="Genomic_DNA"/>
</dbReference>
<dbReference type="Proteomes" id="UP000753196">
    <property type="component" value="Unassembled WGS sequence"/>
</dbReference>
<organism evidence="1 2">
    <name type="scientific">Candidatus Sungiibacteriota bacterium</name>
    <dbReference type="NCBI Taxonomy" id="2750080"/>
    <lineage>
        <taxon>Bacteria</taxon>
        <taxon>Candidatus Sungiibacteriota</taxon>
    </lineage>
</organism>
<protein>
    <submittedName>
        <fullName evidence="1">Methyltransferase domain-containing protein</fullName>
    </submittedName>
</protein>
<dbReference type="InterPro" id="IPR029063">
    <property type="entry name" value="SAM-dependent_MTases_sf"/>
</dbReference>
<feature type="non-terminal residue" evidence="1">
    <location>
        <position position="1"/>
    </location>
</feature>
<evidence type="ECO:0000313" key="1">
    <source>
        <dbReference type="EMBL" id="MBI3631208.1"/>
    </source>
</evidence>
<reference evidence="1" key="1">
    <citation type="submission" date="2020-07" db="EMBL/GenBank/DDBJ databases">
        <title>Huge and variable diversity of episymbiotic CPR bacteria and DPANN archaea in groundwater ecosystems.</title>
        <authorList>
            <person name="He C.Y."/>
            <person name="Keren R."/>
            <person name="Whittaker M."/>
            <person name="Farag I.F."/>
            <person name="Doudna J."/>
            <person name="Cate J.H.D."/>
            <person name="Banfield J.F."/>
        </authorList>
    </citation>
    <scope>NUCLEOTIDE SEQUENCE</scope>
    <source>
        <strain evidence="1">NC_groundwater_973_Pr1_S-0.2um_54_13</strain>
    </source>
</reference>
<comment type="caution">
    <text evidence="1">The sequence shown here is derived from an EMBL/GenBank/DDBJ whole genome shotgun (WGS) entry which is preliminary data.</text>
</comment>
<name>A0A932QZ90_9BACT</name>
<dbReference type="Pfam" id="PF13489">
    <property type="entry name" value="Methyltransf_23"/>
    <property type="match status" value="1"/>
</dbReference>
<evidence type="ECO:0000313" key="2">
    <source>
        <dbReference type="Proteomes" id="UP000753196"/>
    </source>
</evidence>
<proteinExistence type="predicted"/>
<gene>
    <name evidence="1" type="ORF">HY221_02625</name>
</gene>